<dbReference type="PANTHER" id="PTHR43191:SF2">
    <property type="entry name" value="RRNA METHYLTRANSFERASE 3, MITOCHONDRIAL"/>
    <property type="match status" value="1"/>
</dbReference>
<proteinExistence type="predicted"/>
<dbReference type="InterPro" id="IPR029028">
    <property type="entry name" value="Alpha/beta_knot_MTases"/>
</dbReference>
<dbReference type="EMBL" id="CAEZXR010000180">
    <property type="protein sequence ID" value="CAB4712736.1"/>
    <property type="molecule type" value="Genomic_DNA"/>
</dbReference>
<dbReference type="SUPFAM" id="SSF75217">
    <property type="entry name" value="alpha/beta knot"/>
    <property type="match status" value="1"/>
</dbReference>
<evidence type="ECO:0000313" key="5">
    <source>
        <dbReference type="EMBL" id="CAB4712736.1"/>
    </source>
</evidence>
<dbReference type="PANTHER" id="PTHR43191">
    <property type="entry name" value="RRNA METHYLTRANSFERASE 3"/>
    <property type="match status" value="1"/>
</dbReference>
<protein>
    <submittedName>
        <fullName evidence="5">Unannotated protein</fullName>
    </submittedName>
</protein>
<dbReference type="GO" id="GO:0003723">
    <property type="term" value="F:RNA binding"/>
    <property type="evidence" value="ECO:0007669"/>
    <property type="project" value="InterPro"/>
</dbReference>
<dbReference type="GO" id="GO:0032259">
    <property type="term" value="P:methylation"/>
    <property type="evidence" value="ECO:0007669"/>
    <property type="project" value="UniProtKB-KW"/>
</dbReference>
<dbReference type="GO" id="GO:0008173">
    <property type="term" value="F:RNA methyltransferase activity"/>
    <property type="evidence" value="ECO:0007669"/>
    <property type="project" value="InterPro"/>
</dbReference>
<feature type="region of interest" description="Disordered" evidence="3">
    <location>
        <begin position="1"/>
        <end position="42"/>
    </location>
</feature>
<gene>
    <name evidence="5" type="ORF">UFOPK2579_01540</name>
</gene>
<dbReference type="InterPro" id="IPR001537">
    <property type="entry name" value="SpoU_MeTrfase"/>
</dbReference>
<dbReference type="InterPro" id="IPR029026">
    <property type="entry name" value="tRNA_m1G_MTases_N"/>
</dbReference>
<keyword evidence="1" id="KW-0489">Methyltransferase</keyword>
<organism evidence="5">
    <name type="scientific">freshwater metagenome</name>
    <dbReference type="NCBI Taxonomy" id="449393"/>
    <lineage>
        <taxon>unclassified sequences</taxon>
        <taxon>metagenomes</taxon>
        <taxon>ecological metagenomes</taxon>
    </lineage>
</organism>
<evidence type="ECO:0000256" key="1">
    <source>
        <dbReference type="ARBA" id="ARBA00022603"/>
    </source>
</evidence>
<dbReference type="AlphaFoldDB" id="A0A6J6QPP0"/>
<sequence length="229" mass="25556">MDVEREAEPDRRAPYDPMPHGPAEVGVGPWQGPRPEGDQYDDELLAGGDRRNVVDRYRYWSMEAIVADLDTRRHDFHVAIENWQHDFNIGTIVRSANAFLAAEVHIVGHRRWNRRGAMVTDRYQHVRHHESAADLAAYLAPLGVTLLGIDNLPGSLHLETTTVPRRVCFLFGQEGPGLSERAREACDGTFSIAQFGSTRSINASAAAAIAMHSWIRTYADLSGDTAWRG</sequence>
<dbReference type="Pfam" id="PF00588">
    <property type="entry name" value="SpoU_methylase"/>
    <property type="match status" value="1"/>
</dbReference>
<dbReference type="Gene3D" id="3.40.1280.10">
    <property type="match status" value="1"/>
</dbReference>
<dbReference type="InterPro" id="IPR051259">
    <property type="entry name" value="rRNA_Methyltransferase"/>
</dbReference>
<accession>A0A6J6QPP0</accession>
<evidence type="ECO:0000256" key="2">
    <source>
        <dbReference type="ARBA" id="ARBA00022679"/>
    </source>
</evidence>
<evidence type="ECO:0000256" key="3">
    <source>
        <dbReference type="SAM" id="MobiDB-lite"/>
    </source>
</evidence>
<feature type="domain" description="tRNA/rRNA methyltransferase SpoU type" evidence="4">
    <location>
        <begin position="76"/>
        <end position="212"/>
    </location>
</feature>
<reference evidence="5" key="1">
    <citation type="submission" date="2020-05" db="EMBL/GenBank/DDBJ databases">
        <authorList>
            <person name="Chiriac C."/>
            <person name="Salcher M."/>
            <person name="Ghai R."/>
            <person name="Kavagutti S V."/>
        </authorList>
    </citation>
    <scope>NUCLEOTIDE SEQUENCE</scope>
</reference>
<evidence type="ECO:0000259" key="4">
    <source>
        <dbReference type="Pfam" id="PF00588"/>
    </source>
</evidence>
<name>A0A6J6QPP0_9ZZZZ</name>
<dbReference type="GO" id="GO:0006396">
    <property type="term" value="P:RNA processing"/>
    <property type="evidence" value="ECO:0007669"/>
    <property type="project" value="InterPro"/>
</dbReference>
<feature type="compositionally biased region" description="Basic and acidic residues" evidence="3">
    <location>
        <begin position="1"/>
        <end position="14"/>
    </location>
</feature>
<keyword evidence="2" id="KW-0808">Transferase</keyword>